<dbReference type="AlphaFoldDB" id="A0AAV6U2U9"/>
<protein>
    <submittedName>
        <fullName evidence="2">Uncharacterized protein</fullName>
    </submittedName>
</protein>
<sequence length="149" mass="16983">MRWAKVEQRNSFARRERWVSFRKEYYKDREIVWLKRGLPVWRNTPSCGEVARVRAAAVVVKRQNLPNLVPTSRGGINGSSKSAPSSPTPPPCMARKGGAQLGFRPKAENIQVLSTKQLFSVEDDVTCVISFPVEAPVEWRDDRVPYVHF</sequence>
<evidence type="ECO:0000256" key="1">
    <source>
        <dbReference type="SAM" id="MobiDB-lite"/>
    </source>
</evidence>
<keyword evidence="3" id="KW-1185">Reference proteome</keyword>
<proteinExistence type="predicted"/>
<name>A0AAV6U2U9_9ARAC</name>
<reference evidence="2 3" key="1">
    <citation type="journal article" date="2022" name="Nat. Ecol. Evol.">
        <title>A masculinizing supergene underlies an exaggerated male reproductive morph in a spider.</title>
        <authorList>
            <person name="Hendrickx F."/>
            <person name="De Corte Z."/>
            <person name="Sonet G."/>
            <person name="Van Belleghem S.M."/>
            <person name="Kostlbacher S."/>
            <person name="Vangestel C."/>
        </authorList>
    </citation>
    <scope>NUCLEOTIDE SEQUENCE [LARGE SCALE GENOMIC DNA]</scope>
    <source>
        <strain evidence="2">W744_W776</strain>
    </source>
</reference>
<evidence type="ECO:0000313" key="2">
    <source>
        <dbReference type="EMBL" id="KAG8178782.1"/>
    </source>
</evidence>
<gene>
    <name evidence="2" type="ORF">JTE90_022411</name>
</gene>
<accession>A0AAV6U2U9</accession>
<evidence type="ECO:0000313" key="3">
    <source>
        <dbReference type="Proteomes" id="UP000827092"/>
    </source>
</evidence>
<dbReference type="EMBL" id="JAFNEN010000667">
    <property type="protein sequence ID" value="KAG8178782.1"/>
    <property type="molecule type" value="Genomic_DNA"/>
</dbReference>
<dbReference type="Proteomes" id="UP000827092">
    <property type="component" value="Unassembled WGS sequence"/>
</dbReference>
<organism evidence="2 3">
    <name type="scientific">Oedothorax gibbosus</name>
    <dbReference type="NCBI Taxonomy" id="931172"/>
    <lineage>
        <taxon>Eukaryota</taxon>
        <taxon>Metazoa</taxon>
        <taxon>Ecdysozoa</taxon>
        <taxon>Arthropoda</taxon>
        <taxon>Chelicerata</taxon>
        <taxon>Arachnida</taxon>
        <taxon>Araneae</taxon>
        <taxon>Araneomorphae</taxon>
        <taxon>Entelegynae</taxon>
        <taxon>Araneoidea</taxon>
        <taxon>Linyphiidae</taxon>
        <taxon>Erigoninae</taxon>
        <taxon>Oedothorax</taxon>
    </lineage>
</organism>
<comment type="caution">
    <text evidence="2">The sequence shown here is derived from an EMBL/GenBank/DDBJ whole genome shotgun (WGS) entry which is preliminary data.</text>
</comment>
<feature type="region of interest" description="Disordered" evidence="1">
    <location>
        <begin position="69"/>
        <end position="97"/>
    </location>
</feature>